<evidence type="ECO:0000256" key="1">
    <source>
        <dbReference type="SAM" id="MobiDB-lite"/>
    </source>
</evidence>
<proteinExistence type="predicted"/>
<comment type="caution">
    <text evidence="2">The sequence shown here is derived from an EMBL/GenBank/DDBJ whole genome shotgun (WGS) entry which is preliminary data.</text>
</comment>
<protein>
    <submittedName>
        <fullName evidence="2">Pentatricopeptide repeat-containing protein</fullName>
    </submittedName>
</protein>
<accession>A0ABR2M4F9</accession>
<name>A0ABR2M4F9_9ASPA</name>
<evidence type="ECO:0000313" key="2">
    <source>
        <dbReference type="EMBL" id="KAK8958811.1"/>
    </source>
</evidence>
<gene>
    <name evidence="2" type="ORF">KSP40_PGU007623</name>
</gene>
<evidence type="ECO:0000313" key="3">
    <source>
        <dbReference type="Proteomes" id="UP001412067"/>
    </source>
</evidence>
<sequence length="105" mass="11798">MSPDTHTSTAGKHYFYYGHRRPSRNLQVIFGGLFTNRKTLPSSTIEGDPLSSGRQKSIPLLSPPPLSLTPPFPRDDARMIKMNNIHTWFGLKQSLCCENQILGAR</sequence>
<reference evidence="2 3" key="1">
    <citation type="journal article" date="2022" name="Nat. Plants">
        <title>Genomes of leafy and leafless Platanthera orchids illuminate the evolution of mycoheterotrophy.</title>
        <authorList>
            <person name="Li M.H."/>
            <person name="Liu K.W."/>
            <person name="Li Z."/>
            <person name="Lu H.C."/>
            <person name="Ye Q.L."/>
            <person name="Zhang D."/>
            <person name="Wang J.Y."/>
            <person name="Li Y.F."/>
            <person name="Zhong Z.M."/>
            <person name="Liu X."/>
            <person name="Yu X."/>
            <person name="Liu D.K."/>
            <person name="Tu X.D."/>
            <person name="Liu B."/>
            <person name="Hao Y."/>
            <person name="Liao X.Y."/>
            <person name="Jiang Y.T."/>
            <person name="Sun W.H."/>
            <person name="Chen J."/>
            <person name="Chen Y.Q."/>
            <person name="Ai Y."/>
            <person name="Zhai J.W."/>
            <person name="Wu S.S."/>
            <person name="Zhou Z."/>
            <person name="Hsiao Y.Y."/>
            <person name="Wu W.L."/>
            <person name="Chen Y.Y."/>
            <person name="Lin Y.F."/>
            <person name="Hsu J.L."/>
            <person name="Li C.Y."/>
            <person name="Wang Z.W."/>
            <person name="Zhao X."/>
            <person name="Zhong W.Y."/>
            <person name="Ma X.K."/>
            <person name="Ma L."/>
            <person name="Huang J."/>
            <person name="Chen G.Z."/>
            <person name="Huang M.Z."/>
            <person name="Huang L."/>
            <person name="Peng D.H."/>
            <person name="Luo Y.B."/>
            <person name="Zou S.Q."/>
            <person name="Chen S.P."/>
            <person name="Lan S."/>
            <person name="Tsai W.C."/>
            <person name="Van de Peer Y."/>
            <person name="Liu Z.J."/>
        </authorList>
    </citation>
    <scope>NUCLEOTIDE SEQUENCE [LARGE SCALE GENOMIC DNA]</scope>
    <source>
        <strain evidence="2">Lor288</strain>
    </source>
</reference>
<organism evidence="2 3">
    <name type="scientific">Platanthera guangdongensis</name>
    <dbReference type="NCBI Taxonomy" id="2320717"/>
    <lineage>
        <taxon>Eukaryota</taxon>
        <taxon>Viridiplantae</taxon>
        <taxon>Streptophyta</taxon>
        <taxon>Embryophyta</taxon>
        <taxon>Tracheophyta</taxon>
        <taxon>Spermatophyta</taxon>
        <taxon>Magnoliopsida</taxon>
        <taxon>Liliopsida</taxon>
        <taxon>Asparagales</taxon>
        <taxon>Orchidaceae</taxon>
        <taxon>Orchidoideae</taxon>
        <taxon>Orchideae</taxon>
        <taxon>Orchidinae</taxon>
        <taxon>Platanthera</taxon>
    </lineage>
</organism>
<keyword evidence="3" id="KW-1185">Reference proteome</keyword>
<feature type="region of interest" description="Disordered" evidence="1">
    <location>
        <begin position="39"/>
        <end position="69"/>
    </location>
</feature>
<dbReference type="Proteomes" id="UP001412067">
    <property type="component" value="Unassembled WGS sequence"/>
</dbReference>
<dbReference type="EMBL" id="JBBWWR010000012">
    <property type="protein sequence ID" value="KAK8958811.1"/>
    <property type="molecule type" value="Genomic_DNA"/>
</dbReference>